<accession>A0AAP2W927</accession>
<dbReference type="RefSeq" id="WP_231062760.1">
    <property type="nucleotide sequence ID" value="NZ_JAJNOR010000005.1"/>
</dbReference>
<comment type="caution">
    <text evidence="4">The sequence shown here is derived from an EMBL/GenBank/DDBJ whole genome shotgun (WGS) entry which is preliminary data.</text>
</comment>
<keyword evidence="2" id="KW-0812">Transmembrane</keyword>
<dbReference type="InterPro" id="IPR012902">
    <property type="entry name" value="N_methyl_site"/>
</dbReference>
<dbReference type="EMBL" id="JAJNOR010000005">
    <property type="protein sequence ID" value="MCD2492880.1"/>
    <property type="molecule type" value="Genomic_DNA"/>
</dbReference>
<evidence type="ECO:0000259" key="3">
    <source>
        <dbReference type="Pfam" id="PF18223"/>
    </source>
</evidence>
<organism evidence="4 5">
    <name type="scientific">Lientehia hominis</name>
    <dbReference type="NCBI Taxonomy" id="2897778"/>
    <lineage>
        <taxon>Bacteria</taxon>
        <taxon>Bacillati</taxon>
        <taxon>Bacillota</taxon>
        <taxon>Clostridia</taxon>
        <taxon>Lachnospirales</taxon>
        <taxon>Lachnospiraceae</taxon>
        <taxon>Lientehia</taxon>
    </lineage>
</organism>
<evidence type="ECO:0000313" key="4">
    <source>
        <dbReference type="EMBL" id="MCD2492880.1"/>
    </source>
</evidence>
<sequence>MIRKGLVAVQRKRNTKKGFTLVELIVVIVIILVLAAAVVPWIMRHITNAKKVPCQSNRRALIYDLVDALAMDEAHTVRDLQQMADDSEIKCPEGGTYTVMCTGDPLENTDTLQIVCDKHKDSISGDGGSTPANPNAASLGLWGDFQKFAEQSSQKKNSALREAFLKEYGGQWPTLTVDGETYYIQPFYSESADSSLPMEQRTWLYATKDSGTASNWSVPYVFDPVTQEWYGATKWNGSAGGSANILSKDADTLHDTIANSTHNGTDRPTWKKVEKFQEDVPGK</sequence>
<feature type="compositionally biased region" description="Basic and acidic residues" evidence="1">
    <location>
        <begin position="264"/>
        <end position="283"/>
    </location>
</feature>
<keyword evidence="2" id="KW-0472">Membrane</keyword>
<feature type="transmembrane region" description="Helical" evidence="2">
    <location>
        <begin position="21"/>
        <end position="43"/>
    </location>
</feature>
<dbReference type="Pfam" id="PF07963">
    <property type="entry name" value="N_methyl"/>
    <property type="match status" value="1"/>
</dbReference>
<dbReference type="AlphaFoldDB" id="A0AAP2W927"/>
<proteinExistence type="predicted"/>
<dbReference type="Gene3D" id="3.30.1690.20">
    <property type="match status" value="1"/>
</dbReference>
<evidence type="ECO:0000313" key="5">
    <source>
        <dbReference type="Proteomes" id="UP001299265"/>
    </source>
</evidence>
<feature type="domain" description="Pilin PilJ C-terminal" evidence="3">
    <location>
        <begin position="153"/>
        <end position="233"/>
    </location>
</feature>
<protein>
    <submittedName>
        <fullName evidence="4">Prepilin-type N-terminal cleavage/methylation domain-containing protein</fullName>
    </submittedName>
</protein>
<keyword evidence="2" id="KW-1133">Transmembrane helix</keyword>
<feature type="region of interest" description="Disordered" evidence="1">
    <location>
        <begin position="259"/>
        <end position="283"/>
    </location>
</feature>
<name>A0AAP2W927_9FIRM</name>
<dbReference type="InterPro" id="IPR040599">
    <property type="entry name" value="PilJ_C"/>
</dbReference>
<keyword evidence="5" id="KW-1185">Reference proteome</keyword>
<gene>
    <name evidence="4" type="ORF">LQE92_09580</name>
</gene>
<dbReference type="SUPFAM" id="SSF54523">
    <property type="entry name" value="Pili subunits"/>
    <property type="match status" value="1"/>
</dbReference>
<dbReference type="PROSITE" id="PS00409">
    <property type="entry name" value="PROKAR_NTER_METHYL"/>
    <property type="match status" value="1"/>
</dbReference>
<evidence type="ECO:0000256" key="2">
    <source>
        <dbReference type="SAM" id="Phobius"/>
    </source>
</evidence>
<reference evidence="4 5" key="1">
    <citation type="submission" date="2021-11" db="EMBL/GenBank/DDBJ databases">
        <title>Lacrimispora sp. nov. NSJ-141 isolated from human feces.</title>
        <authorList>
            <person name="Abdugheni R."/>
        </authorList>
    </citation>
    <scope>NUCLEOTIDE SEQUENCE [LARGE SCALE GENOMIC DNA]</scope>
    <source>
        <strain evidence="4 5">NSJ-141</strain>
    </source>
</reference>
<dbReference type="Pfam" id="PF18223">
    <property type="entry name" value="PilJ_C"/>
    <property type="match status" value="1"/>
</dbReference>
<dbReference type="InterPro" id="IPR045584">
    <property type="entry name" value="Pilin-like"/>
</dbReference>
<dbReference type="Proteomes" id="UP001299265">
    <property type="component" value="Unassembled WGS sequence"/>
</dbReference>
<dbReference type="NCBIfam" id="TIGR02532">
    <property type="entry name" value="IV_pilin_GFxxxE"/>
    <property type="match status" value="1"/>
</dbReference>
<evidence type="ECO:0000256" key="1">
    <source>
        <dbReference type="SAM" id="MobiDB-lite"/>
    </source>
</evidence>